<dbReference type="InterPro" id="IPR014039">
    <property type="entry name" value="Transl_elong_EFTs/EF1B_dimer"/>
</dbReference>
<dbReference type="Pfam" id="PF00889">
    <property type="entry name" value="EF_TS"/>
    <property type="match status" value="1"/>
</dbReference>
<dbReference type="GO" id="GO:0003746">
    <property type="term" value="F:translation elongation factor activity"/>
    <property type="evidence" value="ECO:0007669"/>
    <property type="project" value="InterPro"/>
</dbReference>
<reference evidence="3" key="1">
    <citation type="journal article" date="2014" name="Science">
        <title>Ancient hybridizations among the ancestral genomes of bread wheat.</title>
        <authorList>
            <consortium name="International Wheat Genome Sequencing Consortium,"/>
            <person name="Marcussen T."/>
            <person name="Sandve S.R."/>
            <person name="Heier L."/>
            <person name="Spannagl M."/>
            <person name="Pfeifer M."/>
            <person name="Jakobsen K.S."/>
            <person name="Wulff B.B."/>
            <person name="Steuernagel B."/>
            <person name="Mayer K.F."/>
            <person name="Olsen O.A."/>
        </authorList>
    </citation>
    <scope>NUCLEOTIDE SEQUENCE [LARGE SCALE GENOMIC DNA]</scope>
    <source>
        <strain evidence="3">cv. AL8/78</strain>
    </source>
</reference>
<name>A0A453JG47_AEGTS</name>
<sequence length="142" mass="15458">MALSAQDPGKSVFPFAPAYLENMSINLDHPKPSGETTVRDAITEVADMVMENVRLRRGFMLYTTAHGLVSSYLHIYQDCLSRVAGLVTLEAEDSSAPLDALERVGSSVPMHIVAARCKAIILIKRSRELVSAAAVENERDGL</sequence>
<dbReference type="InterPro" id="IPR001816">
    <property type="entry name" value="Transl_elong_EFTs/EF1B"/>
</dbReference>
<dbReference type="GO" id="GO:0070125">
    <property type="term" value="P:mitochondrial translational elongation"/>
    <property type="evidence" value="ECO:0007669"/>
    <property type="project" value="TreeGrafter"/>
</dbReference>
<dbReference type="Gramene" id="AET5Gv20026100.7">
    <property type="protein sequence ID" value="AET5Gv20026100.7"/>
    <property type="gene ID" value="AET5Gv20026100"/>
</dbReference>
<accession>A0A453JG47</accession>
<dbReference type="AlphaFoldDB" id="A0A453JG47"/>
<protein>
    <recommendedName>
        <fullName evidence="1">Translation elongation factor EFTs/EF1B dimerisation domain-containing protein</fullName>
    </recommendedName>
</protein>
<dbReference type="PANTHER" id="PTHR11741:SF0">
    <property type="entry name" value="ELONGATION FACTOR TS, MITOCHONDRIAL"/>
    <property type="match status" value="1"/>
</dbReference>
<dbReference type="Proteomes" id="UP000015105">
    <property type="component" value="Chromosome 5D"/>
</dbReference>
<dbReference type="EnsemblPlants" id="AET5Gv20026100.7">
    <property type="protein sequence ID" value="AET5Gv20026100.7"/>
    <property type="gene ID" value="AET5Gv20026100"/>
</dbReference>
<organism evidence="2 3">
    <name type="scientific">Aegilops tauschii subsp. strangulata</name>
    <name type="common">Goatgrass</name>
    <dbReference type="NCBI Taxonomy" id="200361"/>
    <lineage>
        <taxon>Eukaryota</taxon>
        <taxon>Viridiplantae</taxon>
        <taxon>Streptophyta</taxon>
        <taxon>Embryophyta</taxon>
        <taxon>Tracheophyta</taxon>
        <taxon>Spermatophyta</taxon>
        <taxon>Magnoliopsida</taxon>
        <taxon>Liliopsida</taxon>
        <taxon>Poales</taxon>
        <taxon>Poaceae</taxon>
        <taxon>BOP clade</taxon>
        <taxon>Pooideae</taxon>
        <taxon>Triticodae</taxon>
        <taxon>Triticeae</taxon>
        <taxon>Triticinae</taxon>
        <taxon>Aegilops</taxon>
    </lineage>
</organism>
<dbReference type="PANTHER" id="PTHR11741">
    <property type="entry name" value="ELONGATION FACTOR TS"/>
    <property type="match status" value="1"/>
</dbReference>
<reference evidence="2" key="5">
    <citation type="journal article" date="2021" name="G3 (Bethesda)">
        <title>Aegilops tauschii genome assembly Aet v5.0 features greater sequence contiguity and improved annotation.</title>
        <authorList>
            <person name="Wang L."/>
            <person name="Zhu T."/>
            <person name="Rodriguez J.C."/>
            <person name="Deal K.R."/>
            <person name="Dubcovsky J."/>
            <person name="McGuire P.E."/>
            <person name="Lux T."/>
            <person name="Spannagl M."/>
            <person name="Mayer K.F.X."/>
            <person name="Baldrich P."/>
            <person name="Meyers B.C."/>
            <person name="Huo N."/>
            <person name="Gu Y.Q."/>
            <person name="Zhou H."/>
            <person name="Devos K.M."/>
            <person name="Bennetzen J.L."/>
            <person name="Unver T."/>
            <person name="Budak H."/>
            <person name="Gulick P.J."/>
            <person name="Galiba G."/>
            <person name="Kalapos B."/>
            <person name="Nelson D.R."/>
            <person name="Li P."/>
            <person name="You F.M."/>
            <person name="Luo M.C."/>
            <person name="Dvorak J."/>
        </authorList>
    </citation>
    <scope>NUCLEOTIDE SEQUENCE [LARGE SCALE GENOMIC DNA]</scope>
    <source>
        <strain evidence="2">cv. AL8/78</strain>
    </source>
</reference>
<reference evidence="3" key="2">
    <citation type="journal article" date="2017" name="Nat. Plants">
        <title>The Aegilops tauschii genome reveals multiple impacts of transposons.</title>
        <authorList>
            <person name="Zhao G."/>
            <person name="Zou C."/>
            <person name="Li K."/>
            <person name="Wang K."/>
            <person name="Li T."/>
            <person name="Gao L."/>
            <person name="Zhang X."/>
            <person name="Wang H."/>
            <person name="Yang Z."/>
            <person name="Liu X."/>
            <person name="Jiang W."/>
            <person name="Mao L."/>
            <person name="Kong X."/>
            <person name="Jiao Y."/>
            <person name="Jia J."/>
        </authorList>
    </citation>
    <scope>NUCLEOTIDE SEQUENCE [LARGE SCALE GENOMIC DNA]</scope>
    <source>
        <strain evidence="3">cv. AL8/78</strain>
    </source>
</reference>
<dbReference type="EnsemblPlants" id="AET5Gv20026100.9">
    <property type="protein sequence ID" value="AET5Gv20026100.9"/>
    <property type="gene ID" value="AET5Gv20026100"/>
</dbReference>
<proteinExistence type="predicted"/>
<dbReference type="Gramene" id="AET5Gv20026100.9">
    <property type="protein sequence ID" value="AET5Gv20026100.9"/>
    <property type="gene ID" value="AET5Gv20026100"/>
</dbReference>
<feature type="domain" description="Translation elongation factor EFTs/EF1B dimerisation" evidence="1">
    <location>
        <begin position="31"/>
        <end position="139"/>
    </location>
</feature>
<evidence type="ECO:0000259" key="1">
    <source>
        <dbReference type="Pfam" id="PF00889"/>
    </source>
</evidence>
<evidence type="ECO:0000313" key="3">
    <source>
        <dbReference type="Proteomes" id="UP000015105"/>
    </source>
</evidence>
<dbReference type="GO" id="GO:0005739">
    <property type="term" value="C:mitochondrion"/>
    <property type="evidence" value="ECO:0007669"/>
    <property type="project" value="GOC"/>
</dbReference>
<evidence type="ECO:0000313" key="2">
    <source>
        <dbReference type="EnsemblPlants" id="AET5Gv20026100.7"/>
    </source>
</evidence>
<reference evidence="2" key="3">
    <citation type="journal article" date="2017" name="Nature">
        <title>Genome sequence of the progenitor of the wheat D genome Aegilops tauschii.</title>
        <authorList>
            <person name="Luo M.C."/>
            <person name="Gu Y.Q."/>
            <person name="Puiu D."/>
            <person name="Wang H."/>
            <person name="Twardziok S.O."/>
            <person name="Deal K.R."/>
            <person name="Huo N."/>
            <person name="Zhu T."/>
            <person name="Wang L."/>
            <person name="Wang Y."/>
            <person name="McGuire P.E."/>
            <person name="Liu S."/>
            <person name="Long H."/>
            <person name="Ramasamy R.K."/>
            <person name="Rodriguez J.C."/>
            <person name="Van S.L."/>
            <person name="Yuan L."/>
            <person name="Wang Z."/>
            <person name="Xia Z."/>
            <person name="Xiao L."/>
            <person name="Anderson O.D."/>
            <person name="Ouyang S."/>
            <person name="Liang Y."/>
            <person name="Zimin A.V."/>
            <person name="Pertea G."/>
            <person name="Qi P."/>
            <person name="Bennetzen J.L."/>
            <person name="Dai X."/>
            <person name="Dawson M.W."/>
            <person name="Muller H.G."/>
            <person name="Kugler K."/>
            <person name="Rivarola-Duarte L."/>
            <person name="Spannagl M."/>
            <person name="Mayer K.F.X."/>
            <person name="Lu F.H."/>
            <person name="Bevan M.W."/>
            <person name="Leroy P."/>
            <person name="Li P."/>
            <person name="You F.M."/>
            <person name="Sun Q."/>
            <person name="Liu Z."/>
            <person name="Lyons E."/>
            <person name="Wicker T."/>
            <person name="Salzberg S.L."/>
            <person name="Devos K.M."/>
            <person name="Dvorak J."/>
        </authorList>
    </citation>
    <scope>NUCLEOTIDE SEQUENCE [LARGE SCALE GENOMIC DNA]</scope>
    <source>
        <strain evidence="2">cv. AL8/78</strain>
    </source>
</reference>
<reference evidence="2" key="4">
    <citation type="submission" date="2019-03" db="UniProtKB">
        <authorList>
            <consortium name="EnsemblPlants"/>
        </authorList>
    </citation>
    <scope>IDENTIFICATION</scope>
</reference>
<keyword evidence="3" id="KW-1185">Reference proteome</keyword>